<organism evidence="1 2">
    <name type="scientific">Galerina marginata (strain CBS 339.88)</name>
    <dbReference type="NCBI Taxonomy" id="685588"/>
    <lineage>
        <taxon>Eukaryota</taxon>
        <taxon>Fungi</taxon>
        <taxon>Dikarya</taxon>
        <taxon>Basidiomycota</taxon>
        <taxon>Agaricomycotina</taxon>
        <taxon>Agaricomycetes</taxon>
        <taxon>Agaricomycetidae</taxon>
        <taxon>Agaricales</taxon>
        <taxon>Agaricineae</taxon>
        <taxon>Strophariaceae</taxon>
        <taxon>Galerina</taxon>
    </lineage>
</organism>
<reference evidence="2" key="1">
    <citation type="journal article" date="2014" name="Proc. Natl. Acad. Sci. U.S.A.">
        <title>Extensive sampling of basidiomycete genomes demonstrates inadequacy of the white-rot/brown-rot paradigm for wood decay fungi.</title>
        <authorList>
            <person name="Riley R."/>
            <person name="Salamov A.A."/>
            <person name="Brown D.W."/>
            <person name="Nagy L.G."/>
            <person name="Floudas D."/>
            <person name="Held B.W."/>
            <person name="Levasseur A."/>
            <person name="Lombard V."/>
            <person name="Morin E."/>
            <person name="Otillar R."/>
            <person name="Lindquist E.A."/>
            <person name="Sun H."/>
            <person name="LaButti K.M."/>
            <person name="Schmutz J."/>
            <person name="Jabbour D."/>
            <person name="Luo H."/>
            <person name="Baker S.E."/>
            <person name="Pisabarro A.G."/>
            <person name="Walton J.D."/>
            <person name="Blanchette R.A."/>
            <person name="Henrissat B."/>
            <person name="Martin F."/>
            <person name="Cullen D."/>
            <person name="Hibbett D.S."/>
            <person name="Grigoriev I.V."/>
        </authorList>
    </citation>
    <scope>NUCLEOTIDE SEQUENCE [LARGE SCALE GENOMIC DNA]</scope>
    <source>
        <strain evidence="2">CBS 339.88</strain>
    </source>
</reference>
<name>A0A067SWQ8_GALM3</name>
<keyword evidence="2" id="KW-1185">Reference proteome</keyword>
<dbReference type="EMBL" id="KL142390">
    <property type="protein sequence ID" value="KDR72129.1"/>
    <property type="molecule type" value="Genomic_DNA"/>
</dbReference>
<evidence type="ECO:0000313" key="1">
    <source>
        <dbReference type="EMBL" id="KDR72129.1"/>
    </source>
</evidence>
<dbReference type="HOGENOM" id="CLU_1547701_0_0_1"/>
<protein>
    <submittedName>
        <fullName evidence="1">Uncharacterized protein</fullName>
    </submittedName>
</protein>
<sequence length="183" mass="20596">MPSSFYARPTDRFAAHQGSATNSGTQSLTFECTVDVSDIANKLEESLSLAMEQLDNARSHLIAAAHWRDNLFSVSRRLAENDEGQCGRYIFMATMLSIIGREFDGAEAVPFAALAEVYGVVGRELPHLRFSEYEKSLFAFKIIREHVASRSRIDALQETRVVRSIIRGFLDRLYHGTEILHGR</sequence>
<proteinExistence type="predicted"/>
<gene>
    <name evidence="1" type="ORF">GALMADRAFT_213559</name>
</gene>
<dbReference type="Proteomes" id="UP000027222">
    <property type="component" value="Unassembled WGS sequence"/>
</dbReference>
<evidence type="ECO:0000313" key="2">
    <source>
        <dbReference type="Proteomes" id="UP000027222"/>
    </source>
</evidence>
<dbReference type="AlphaFoldDB" id="A0A067SWQ8"/>
<accession>A0A067SWQ8</accession>